<comment type="subcellular location">
    <subcellularLocation>
        <location evidence="1">Cytoplasm</location>
    </subcellularLocation>
</comment>
<dbReference type="Proteomes" id="UP000603352">
    <property type="component" value="Unassembled WGS sequence"/>
</dbReference>
<evidence type="ECO:0000256" key="1">
    <source>
        <dbReference type="ARBA" id="ARBA00004496"/>
    </source>
</evidence>
<comment type="caution">
    <text evidence="7">The sequence shown here is derived from an EMBL/GenBank/DDBJ whole genome shotgun (WGS) entry which is preliminary data.</text>
</comment>
<dbReference type="InterPro" id="IPR053924">
    <property type="entry name" value="RecX_HTH_2nd"/>
</dbReference>
<accession>A0ABQ1ITQ1</accession>
<evidence type="ECO:0000256" key="5">
    <source>
        <dbReference type="SAM" id="MobiDB-lite"/>
    </source>
</evidence>
<dbReference type="EMBL" id="BMDZ01000048">
    <property type="protein sequence ID" value="GGB51625.1"/>
    <property type="molecule type" value="Genomic_DNA"/>
</dbReference>
<name>A0ABQ1ITQ1_9PROT</name>
<feature type="region of interest" description="Disordered" evidence="5">
    <location>
        <begin position="193"/>
        <end position="215"/>
    </location>
</feature>
<evidence type="ECO:0000256" key="2">
    <source>
        <dbReference type="ARBA" id="ARBA00009695"/>
    </source>
</evidence>
<gene>
    <name evidence="7" type="ORF">GCM10011505_35880</name>
</gene>
<evidence type="ECO:0000256" key="3">
    <source>
        <dbReference type="ARBA" id="ARBA00018111"/>
    </source>
</evidence>
<evidence type="ECO:0000313" key="8">
    <source>
        <dbReference type="Proteomes" id="UP000603352"/>
    </source>
</evidence>
<evidence type="ECO:0000259" key="6">
    <source>
        <dbReference type="Pfam" id="PF02631"/>
    </source>
</evidence>
<organism evidence="7 8">
    <name type="scientific">Tistrella bauzanensis</name>
    <dbReference type="NCBI Taxonomy" id="657419"/>
    <lineage>
        <taxon>Bacteria</taxon>
        <taxon>Pseudomonadati</taxon>
        <taxon>Pseudomonadota</taxon>
        <taxon>Alphaproteobacteria</taxon>
        <taxon>Geminicoccales</taxon>
        <taxon>Geminicoccaceae</taxon>
        <taxon>Tistrella</taxon>
    </lineage>
</organism>
<keyword evidence="8" id="KW-1185">Reference proteome</keyword>
<comment type="similarity">
    <text evidence="2">Belongs to the RecX family.</text>
</comment>
<proteinExistence type="inferred from homology"/>
<dbReference type="RefSeq" id="WP_188580374.1">
    <property type="nucleotide sequence ID" value="NZ_BMDZ01000048.1"/>
</dbReference>
<evidence type="ECO:0000313" key="7">
    <source>
        <dbReference type="EMBL" id="GGB51625.1"/>
    </source>
</evidence>
<protein>
    <recommendedName>
        <fullName evidence="3">Regulatory protein RecX</fullName>
    </recommendedName>
</protein>
<dbReference type="Pfam" id="PF02631">
    <property type="entry name" value="RecX_HTH2"/>
    <property type="match status" value="1"/>
</dbReference>
<reference evidence="8" key="1">
    <citation type="journal article" date="2019" name="Int. J. Syst. Evol. Microbiol.">
        <title>The Global Catalogue of Microorganisms (GCM) 10K type strain sequencing project: providing services to taxonomists for standard genome sequencing and annotation.</title>
        <authorList>
            <consortium name="The Broad Institute Genomics Platform"/>
            <consortium name="The Broad Institute Genome Sequencing Center for Infectious Disease"/>
            <person name="Wu L."/>
            <person name="Ma J."/>
        </authorList>
    </citation>
    <scope>NUCLEOTIDE SEQUENCE [LARGE SCALE GENOMIC DNA]</scope>
    <source>
        <strain evidence="8">CGMCC 1.10188</strain>
    </source>
</reference>
<sequence length="215" mass="23375">MTGADDGNRGDDVAPDLTAHSRLLNRLVASITASAGRHPASRADLERRARNRLTRWPEAGDLAPDVAAALIARALDKAATAGLVDDDAYARLRARSLRNRGRPRAGIARDLSLRGLAPERIETTLSDMAEDEGGADDRLGAIAYARRRRLGPWRPEGARDAMRQRDIAAMARAGYFPDLARRVIDAVEPAELDAWAADPDDLPERRRPGSSGDRD</sequence>
<evidence type="ECO:0000256" key="4">
    <source>
        <dbReference type="ARBA" id="ARBA00022490"/>
    </source>
</evidence>
<keyword evidence="4" id="KW-0963">Cytoplasm</keyword>
<feature type="compositionally biased region" description="Basic and acidic residues" evidence="5">
    <location>
        <begin position="202"/>
        <end position="215"/>
    </location>
</feature>
<feature type="domain" description="RecX second three-helical" evidence="6">
    <location>
        <begin position="85"/>
        <end position="125"/>
    </location>
</feature>